<gene>
    <name evidence="2" type="ORF">GCM10007927_08420</name>
</gene>
<organism evidence="2 3">
    <name type="scientific">Sulfitobacter pacificus</name>
    <dbReference type="NCBI Taxonomy" id="1499314"/>
    <lineage>
        <taxon>Bacteria</taxon>
        <taxon>Pseudomonadati</taxon>
        <taxon>Pseudomonadota</taxon>
        <taxon>Alphaproteobacteria</taxon>
        <taxon>Rhodobacterales</taxon>
        <taxon>Roseobacteraceae</taxon>
        <taxon>Sulfitobacter</taxon>
    </lineage>
</organism>
<name>A0ABQ5VG34_9RHOB</name>
<evidence type="ECO:0000313" key="3">
    <source>
        <dbReference type="Proteomes" id="UP001161388"/>
    </source>
</evidence>
<reference evidence="2" key="2">
    <citation type="submission" date="2023-01" db="EMBL/GenBank/DDBJ databases">
        <title>Draft genome sequence of Sulfitobacter pacificus strain NBRC 109915.</title>
        <authorList>
            <person name="Sun Q."/>
            <person name="Mori K."/>
        </authorList>
    </citation>
    <scope>NUCLEOTIDE SEQUENCE</scope>
    <source>
        <strain evidence="2">NBRC 109915</strain>
    </source>
</reference>
<dbReference type="EMBL" id="BSNL01000001">
    <property type="protein sequence ID" value="GLQ26039.1"/>
    <property type="molecule type" value="Genomic_DNA"/>
</dbReference>
<keyword evidence="3" id="KW-1185">Reference proteome</keyword>
<evidence type="ECO:0000256" key="1">
    <source>
        <dbReference type="SAM" id="MobiDB-lite"/>
    </source>
</evidence>
<proteinExistence type="predicted"/>
<comment type="caution">
    <text evidence="2">The sequence shown here is derived from an EMBL/GenBank/DDBJ whole genome shotgun (WGS) entry which is preliminary data.</text>
</comment>
<accession>A0ABQ5VG34</accession>
<sequence>MGYPVKIATCCHCGSKAALKLDKGQHALACASCGAPLRNLKTLPVASPVRPAISHQPPLRQFAKKPKAPPVKKAKSRKMKKRIGWLKEAAEDLFDLVEDIFD</sequence>
<dbReference type="Proteomes" id="UP001161388">
    <property type="component" value="Unassembled WGS sequence"/>
</dbReference>
<reference evidence="2" key="1">
    <citation type="journal article" date="2014" name="Int. J. Syst. Evol. Microbiol.">
        <title>Complete genome of a new Firmicutes species belonging to the dominant human colonic microbiota ('Ruminococcus bicirculans') reveals two chromosomes and a selective capacity to utilize plant glucans.</title>
        <authorList>
            <consortium name="NISC Comparative Sequencing Program"/>
            <person name="Wegmann U."/>
            <person name="Louis P."/>
            <person name="Goesmann A."/>
            <person name="Henrissat B."/>
            <person name="Duncan S.H."/>
            <person name="Flint H.J."/>
        </authorList>
    </citation>
    <scope>NUCLEOTIDE SEQUENCE</scope>
    <source>
        <strain evidence="2">NBRC 109915</strain>
    </source>
</reference>
<feature type="compositionally biased region" description="Basic residues" evidence="1">
    <location>
        <begin position="62"/>
        <end position="77"/>
    </location>
</feature>
<evidence type="ECO:0008006" key="4">
    <source>
        <dbReference type="Google" id="ProtNLM"/>
    </source>
</evidence>
<dbReference type="RefSeq" id="WP_284370881.1">
    <property type="nucleotide sequence ID" value="NZ_BAABWP010000003.1"/>
</dbReference>
<evidence type="ECO:0000313" key="2">
    <source>
        <dbReference type="EMBL" id="GLQ26039.1"/>
    </source>
</evidence>
<protein>
    <recommendedName>
        <fullName evidence="4">TFIIB zinc-binding</fullName>
    </recommendedName>
</protein>
<feature type="region of interest" description="Disordered" evidence="1">
    <location>
        <begin position="57"/>
        <end position="77"/>
    </location>
</feature>